<reference evidence="21" key="1">
    <citation type="submission" date="2016-04" db="EMBL/GenBank/DDBJ databases">
        <authorList>
            <person name="Evans L.H."/>
            <person name="Alamgir A."/>
            <person name="Owens N."/>
            <person name="Weber N.D."/>
            <person name="Virtaneva K."/>
            <person name="Barbian K."/>
            <person name="Babar A."/>
            <person name="Rosenke K."/>
        </authorList>
    </citation>
    <scope>NUCLEOTIDE SEQUENCE</scope>
    <source>
        <strain evidence="21">86</strain>
    </source>
</reference>
<dbReference type="GO" id="GO:0051539">
    <property type="term" value="F:4 iron, 4 sulfur cluster binding"/>
    <property type="evidence" value="ECO:0007669"/>
    <property type="project" value="UniProtKB-KW"/>
</dbReference>
<dbReference type="SUPFAM" id="SSF54292">
    <property type="entry name" value="2Fe-2S ferredoxin-like"/>
    <property type="match status" value="1"/>
</dbReference>
<comment type="subunit">
    <text evidence="3">Part of an enzyme complex containing four subunits: a flavoprotein, an iron-sulfur, cytochrome b-556, and a hydrophobic anchor protein.</text>
</comment>
<dbReference type="Gene3D" id="3.10.20.30">
    <property type="match status" value="1"/>
</dbReference>
<keyword evidence="15 17" id="KW-0003">3Fe-4S</keyword>
<evidence type="ECO:0000259" key="19">
    <source>
        <dbReference type="PROSITE" id="PS51085"/>
    </source>
</evidence>
<keyword evidence="7 17" id="KW-0004">4Fe-4S</keyword>
<dbReference type="GO" id="GO:0006099">
    <property type="term" value="P:tricarboxylic acid cycle"/>
    <property type="evidence" value="ECO:0007669"/>
    <property type="project" value="UniProtKB-UniPathway"/>
</dbReference>
<comment type="catalytic activity">
    <reaction evidence="16 17">
        <text>a quinone + succinate = fumarate + a quinol</text>
        <dbReference type="Rhea" id="RHEA:40523"/>
        <dbReference type="ChEBI" id="CHEBI:24646"/>
        <dbReference type="ChEBI" id="CHEBI:29806"/>
        <dbReference type="ChEBI" id="CHEBI:30031"/>
        <dbReference type="ChEBI" id="CHEBI:132124"/>
        <dbReference type="EC" id="1.3.5.1"/>
    </reaction>
</comment>
<evidence type="ECO:0000259" key="20">
    <source>
        <dbReference type="PROSITE" id="PS51379"/>
    </source>
</evidence>
<evidence type="ECO:0000256" key="4">
    <source>
        <dbReference type="ARBA" id="ARBA00012792"/>
    </source>
</evidence>
<dbReference type="GO" id="GO:0009055">
    <property type="term" value="F:electron transfer activity"/>
    <property type="evidence" value="ECO:0007669"/>
    <property type="project" value="InterPro"/>
</dbReference>
<comment type="cofactor">
    <cofactor evidence="17">
        <name>[3Fe-4S] cluster</name>
        <dbReference type="ChEBI" id="CHEBI:21137"/>
    </cofactor>
    <text evidence="17">Binds 1 [3Fe-4S] cluster.</text>
</comment>
<dbReference type="InterPro" id="IPR001041">
    <property type="entry name" value="2Fe-2S_ferredoxin-type"/>
</dbReference>
<dbReference type="Pfam" id="PF13534">
    <property type="entry name" value="Fer4_17"/>
    <property type="match status" value="1"/>
</dbReference>
<dbReference type="AlphaFoldDB" id="A0A212K101"/>
<comment type="pathway">
    <text evidence="1">Carbohydrate metabolism; tricarboxylic acid cycle; fumarate from succinate (bacterial route): step 1/1.</text>
</comment>
<dbReference type="PROSITE" id="PS00198">
    <property type="entry name" value="4FE4S_FER_1"/>
    <property type="match status" value="1"/>
</dbReference>
<keyword evidence="10 17" id="KW-0479">Metal-binding</keyword>
<dbReference type="InterPro" id="IPR017896">
    <property type="entry name" value="4Fe4S_Fe-S-bd"/>
</dbReference>
<accession>A0A212K101</accession>
<keyword evidence="8" id="KW-0816">Tricarboxylic acid cycle</keyword>
<evidence type="ECO:0000256" key="6">
    <source>
        <dbReference type="ARBA" id="ARBA00022448"/>
    </source>
</evidence>
<dbReference type="GO" id="GO:0051537">
    <property type="term" value="F:2 iron, 2 sulfur cluster binding"/>
    <property type="evidence" value="ECO:0007669"/>
    <property type="project" value="UniProtKB-KW"/>
</dbReference>
<dbReference type="PANTHER" id="PTHR11921:SF29">
    <property type="entry name" value="SUCCINATE DEHYDROGENASE [UBIQUINONE] IRON-SULFUR SUBUNIT, MITOCHONDRIAL"/>
    <property type="match status" value="1"/>
</dbReference>
<feature type="domain" description="4Fe-4S ferredoxin-type" evidence="20">
    <location>
        <begin position="160"/>
        <end position="190"/>
    </location>
</feature>
<dbReference type="EMBL" id="FLUO01000001">
    <property type="protein sequence ID" value="SBW05353.1"/>
    <property type="molecule type" value="Genomic_DNA"/>
</dbReference>
<keyword evidence="12 21" id="KW-0560">Oxidoreductase</keyword>
<dbReference type="NCBIfam" id="TIGR00384">
    <property type="entry name" value="dhsB"/>
    <property type="match status" value="1"/>
</dbReference>
<dbReference type="Pfam" id="PF13085">
    <property type="entry name" value="Fer2_3"/>
    <property type="match status" value="1"/>
</dbReference>
<dbReference type="PANTHER" id="PTHR11921">
    <property type="entry name" value="SUCCINATE DEHYDROGENASE IRON-SULFUR PROTEIN"/>
    <property type="match status" value="1"/>
</dbReference>
<dbReference type="FunFam" id="1.10.1060.10:FF:000001">
    <property type="entry name" value="Succinate dehydrogenase iron-sulfur subunit SdhB"/>
    <property type="match status" value="1"/>
</dbReference>
<evidence type="ECO:0000256" key="10">
    <source>
        <dbReference type="ARBA" id="ARBA00022723"/>
    </source>
</evidence>
<dbReference type="InterPro" id="IPR006058">
    <property type="entry name" value="2Fe2S_fd_BS"/>
</dbReference>
<dbReference type="InterPro" id="IPR004489">
    <property type="entry name" value="Succ_DH/fum_Rdtase_Fe-S"/>
</dbReference>
<evidence type="ECO:0000256" key="8">
    <source>
        <dbReference type="ARBA" id="ARBA00022532"/>
    </source>
</evidence>
<name>A0A212K101_9PROT</name>
<organism evidence="21">
    <name type="scientific">uncultured Alphaproteobacteria bacterium</name>
    <dbReference type="NCBI Taxonomy" id="91750"/>
    <lineage>
        <taxon>Bacteria</taxon>
        <taxon>Pseudomonadati</taxon>
        <taxon>Pseudomonadota</taxon>
        <taxon>Alphaproteobacteria</taxon>
        <taxon>environmental samples</taxon>
    </lineage>
</organism>
<dbReference type="GO" id="GO:0046872">
    <property type="term" value="F:metal ion binding"/>
    <property type="evidence" value="ECO:0007669"/>
    <property type="project" value="UniProtKB-KW"/>
</dbReference>
<protein>
    <recommendedName>
        <fullName evidence="5 17">Succinate dehydrogenase iron-sulfur subunit</fullName>
        <ecNumber evidence="4 17">1.3.5.1</ecNumber>
    </recommendedName>
</protein>
<evidence type="ECO:0000256" key="12">
    <source>
        <dbReference type="ARBA" id="ARBA00023002"/>
    </source>
</evidence>
<keyword evidence="11" id="KW-0249">Electron transport</keyword>
<dbReference type="PROSITE" id="PS51379">
    <property type="entry name" value="4FE4S_FER_2"/>
    <property type="match status" value="1"/>
</dbReference>
<dbReference type="InterPro" id="IPR036010">
    <property type="entry name" value="2Fe-2S_ferredoxin-like_sf"/>
</dbReference>
<sequence>MVQFALPRNSRVKPGKTHKAPAGAKNVKEFHIYRYDPDKKSNPTLDIFEVDLDEIGPMVLDALIKIKNDIDPTLTFRRSCREGICGSCSMCIDGINTLSCLKPIADIKGPVKVYPLPHLEVVKDLVCDLTHLYAQYRAIEPWMKTSSAMPKKERLQSPEERDKLDGLWECILCFCCATSCPSYWWNAHRYLGPAILLQAARWVQDSRDEALGERLDDLEDPFKLYRCHTILNCTKACPKGLNPAKAIADLKILVMERAF</sequence>
<evidence type="ECO:0000256" key="2">
    <source>
        <dbReference type="ARBA" id="ARBA00009433"/>
    </source>
</evidence>
<dbReference type="InterPro" id="IPR025192">
    <property type="entry name" value="Succ_DH/fum_Rdtase_N"/>
</dbReference>
<evidence type="ECO:0000256" key="11">
    <source>
        <dbReference type="ARBA" id="ARBA00022982"/>
    </source>
</evidence>
<dbReference type="GO" id="GO:0051538">
    <property type="term" value="F:3 iron, 4 sulfur cluster binding"/>
    <property type="evidence" value="ECO:0007669"/>
    <property type="project" value="UniProtKB-KW"/>
</dbReference>
<dbReference type="EC" id="1.3.5.1" evidence="4 17"/>
<evidence type="ECO:0000256" key="16">
    <source>
        <dbReference type="ARBA" id="ARBA00049220"/>
    </source>
</evidence>
<dbReference type="InterPro" id="IPR009051">
    <property type="entry name" value="Helical_ferredxn"/>
</dbReference>
<evidence type="ECO:0000256" key="13">
    <source>
        <dbReference type="ARBA" id="ARBA00023004"/>
    </source>
</evidence>
<evidence type="ECO:0000256" key="7">
    <source>
        <dbReference type="ARBA" id="ARBA00022485"/>
    </source>
</evidence>
<dbReference type="GO" id="GO:0008177">
    <property type="term" value="F:succinate dehydrogenase (quinone) activity"/>
    <property type="evidence" value="ECO:0007669"/>
    <property type="project" value="UniProtKB-EC"/>
</dbReference>
<evidence type="ECO:0000256" key="5">
    <source>
        <dbReference type="ARBA" id="ARBA00022131"/>
    </source>
</evidence>
<evidence type="ECO:0000256" key="3">
    <source>
        <dbReference type="ARBA" id="ARBA00011294"/>
    </source>
</evidence>
<dbReference type="InterPro" id="IPR050573">
    <property type="entry name" value="SDH/FRD_Iron-Sulfur"/>
</dbReference>
<evidence type="ECO:0000256" key="18">
    <source>
        <dbReference type="SAM" id="MobiDB-lite"/>
    </source>
</evidence>
<evidence type="ECO:0000256" key="1">
    <source>
        <dbReference type="ARBA" id="ARBA00004894"/>
    </source>
</evidence>
<dbReference type="PROSITE" id="PS51085">
    <property type="entry name" value="2FE2S_FER_2"/>
    <property type="match status" value="1"/>
</dbReference>
<evidence type="ECO:0000313" key="21">
    <source>
        <dbReference type="EMBL" id="SBW05353.1"/>
    </source>
</evidence>
<dbReference type="SUPFAM" id="SSF46548">
    <property type="entry name" value="alpha-helical ferredoxin"/>
    <property type="match status" value="1"/>
</dbReference>
<dbReference type="GO" id="GO:0022904">
    <property type="term" value="P:respiratory electron transport chain"/>
    <property type="evidence" value="ECO:0007669"/>
    <property type="project" value="TreeGrafter"/>
</dbReference>
<feature type="region of interest" description="Disordered" evidence="18">
    <location>
        <begin position="1"/>
        <end position="21"/>
    </location>
</feature>
<dbReference type="InterPro" id="IPR017900">
    <property type="entry name" value="4Fe4S_Fe_S_CS"/>
</dbReference>
<feature type="domain" description="2Fe-2S ferredoxin-type" evidence="19">
    <location>
        <begin position="28"/>
        <end position="119"/>
    </location>
</feature>
<proteinExistence type="inferred from homology"/>
<gene>
    <name evidence="21" type="primary">sdhB</name>
    <name evidence="21" type="ORF">KL86APRO_11970</name>
</gene>
<comment type="cofactor">
    <cofactor evidence="17">
        <name>[2Fe-2S] cluster</name>
        <dbReference type="ChEBI" id="CHEBI:190135"/>
    </cofactor>
    <text evidence="17">Binds 1 [2Fe-2S] cluster.</text>
</comment>
<dbReference type="Gene3D" id="1.10.1060.10">
    <property type="entry name" value="Alpha-helical ferredoxin"/>
    <property type="match status" value="1"/>
</dbReference>
<evidence type="ECO:0000256" key="15">
    <source>
        <dbReference type="ARBA" id="ARBA00023291"/>
    </source>
</evidence>
<evidence type="ECO:0000256" key="9">
    <source>
        <dbReference type="ARBA" id="ARBA00022714"/>
    </source>
</evidence>
<dbReference type="UniPathway" id="UPA00223">
    <property type="reaction ID" value="UER01005"/>
</dbReference>
<feature type="compositionally biased region" description="Basic residues" evidence="18">
    <location>
        <begin position="10"/>
        <end position="19"/>
    </location>
</feature>
<evidence type="ECO:0000256" key="17">
    <source>
        <dbReference type="RuleBase" id="RU361237"/>
    </source>
</evidence>
<keyword evidence="13 17" id="KW-0408">Iron</keyword>
<dbReference type="PROSITE" id="PS00197">
    <property type="entry name" value="2FE2S_FER_1"/>
    <property type="match status" value="1"/>
</dbReference>
<dbReference type="InterPro" id="IPR012675">
    <property type="entry name" value="Beta-grasp_dom_sf"/>
</dbReference>
<keyword evidence="6" id="KW-0813">Transport</keyword>
<comment type="similarity">
    <text evidence="2 17">Belongs to the succinate dehydrogenase/fumarate reductase iron-sulfur protein family.</text>
</comment>
<dbReference type="NCBIfam" id="NF004616">
    <property type="entry name" value="PRK05950.1"/>
    <property type="match status" value="1"/>
</dbReference>
<evidence type="ECO:0000256" key="14">
    <source>
        <dbReference type="ARBA" id="ARBA00023014"/>
    </source>
</evidence>
<comment type="cofactor">
    <cofactor evidence="17">
        <name>[4Fe-4S] cluster</name>
        <dbReference type="ChEBI" id="CHEBI:49883"/>
    </cofactor>
    <text evidence="17">Binds 1 [4Fe-4S] cluster.</text>
</comment>
<keyword evidence="14 17" id="KW-0411">Iron-sulfur</keyword>
<keyword evidence="9 17" id="KW-0001">2Fe-2S</keyword>